<comment type="caution">
    <text evidence="2">The sequence shown here is derived from an EMBL/GenBank/DDBJ whole genome shotgun (WGS) entry which is preliminary data.</text>
</comment>
<accession>A0A657ISU5</accession>
<reference evidence="2 3" key="1">
    <citation type="submission" date="2016-04" db="EMBL/GenBank/DDBJ databases">
        <title>Identification of putative biosynthetic pathways for the production of bioactive secondary metabolites by the marine actinomycete Kocuria kristinae RUTW2-3.</title>
        <authorList>
            <person name="Waterworth S.C."/>
            <person name="Walmsley T.A."/>
            <person name="Matongo T."/>
            <person name="Davies-Coleman M.T."/>
            <person name="Dorrington R.A."/>
        </authorList>
    </citation>
    <scope>NUCLEOTIDE SEQUENCE [LARGE SCALE GENOMIC DNA]</scope>
    <source>
        <strain evidence="2 3">RUTW4-5</strain>
    </source>
</reference>
<dbReference type="AlphaFoldDB" id="A0A657ISU5"/>
<evidence type="ECO:0000313" key="2">
    <source>
        <dbReference type="EMBL" id="OAX53031.1"/>
    </source>
</evidence>
<dbReference type="Proteomes" id="UP000092021">
    <property type="component" value="Unassembled WGS sequence"/>
</dbReference>
<dbReference type="EMBL" id="LWGZ01001123">
    <property type="protein sequence ID" value="OAX53031.1"/>
    <property type="molecule type" value="Genomic_DNA"/>
</dbReference>
<protein>
    <submittedName>
        <fullName evidence="2">Uncharacterized protein</fullName>
    </submittedName>
</protein>
<gene>
    <name evidence="2" type="ORF">A5N15_12480</name>
</gene>
<evidence type="ECO:0000256" key="1">
    <source>
        <dbReference type="SAM" id="MobiDB-lite"/>
    </source>
</evidence>
<name>A0A657ISU5_9MICC</name>
<feature type="region of interest" description="Disordered" evidence="1">
    <location>
        <begin position="33"/>
        <end position="60"/>
    </location>
</feature>
<evidence type="ECO:0000313" key="3">
    <source>
        <dbReference type="Proteomes" id="UP000092021"/>
    </source>
</evidence>
<organism evidence="2 3">
    <name type="scientific">Rothia kristinae</name>
    <dbReference type="NCBI Taxonomy" id="37923"/>
    <lineage>
        <taxon>Bacteria</taxon>
        <taxon>Bacillati</taxon>
        <taxon>Actinomycetota</taxon>
        <taxon>Actinomycetes</taxon>
        <taxon>Micrococcales</taxon>
        <taxon>Micrococcaceae</taxon>
        <taxon>Rothia</taxon>
    </lineage>
</organism>
<proteinExistence type="predicted"/>
<feature type="compositionally biased region" description="Basic and acidic residues" evidence="1">
    <location>
        <begin position="42"/>
        <end position="51"/>
    </location>
</feature>
<sequence>MLAETPEQIVARESGINRLALRRGAARFMPFSTRYGADPLPPEERLEEGWRRGGRGRGPG</sequence>